<accession>A0AAD6H9D0</accession>
<dbReference type="EMBL" id="JAQJAE010000001">
    <property type="protein sequence ID" value="KAJ5617977.1"/>
    <property type="molecule type" value="Genomic_DNA"/>
</dbReference>
<evidence type="ECO:0000313" key="3">
    <source>
        <dbReference type="Proteomes" id="UP001213799"/>
    </source>
</evidence>
<dbReference type="GeneID" id="81584391"/>
<protein>
    <submittedName>
        <fullName evidence="2">Uncharacterized protein</fullName>
    </submittedName>
</protein>
<dbReference type="RefSeq" id="XP_056759144.1">
    <property type="nucleotide sequence ID" value="XM_056894149.1"/>
</dbReference>
<dbReference type="Proteomes" id="UP001213799">
    <property type="component" value="Unassembled WGS sequence"/>
</dbReference>
<feature type="compositionally biased region" description="Low complexity" evidence="1">
    <location>
        <begin position="207"/>
        <end position="218"/>
    </location>
</feature>
<proteinExistence type="predicted"/>
<gene>
    <name evidence="2" type="ORF">N7537_003091</name>
</gene>
<keyword evidence="3" id="KW-1185">Reference proteome</keyword>
<dbReference type="AlphaFoldDB" id="A0AAD6H9D0"/>
<reference evidence="2" key="1">
    <citation type="journal article" date="2023" name="IMA Fungus">
        <title>Comparative genomic study of the Penicillium genus elucidates a diverse pangenome and 15 lateral gene transfer events.</title>
        <authorList>
            <person name="Petersen C."/>
            <person name="Sorensen T."/>
            <person name="Nielsen M.R."/>
            <person name="Sondergaard T.E."/>
            <person name="Sorensen J.L."/>
            <person name="Fitzpatrick D.A."/>
            <person name="Frisvad J.C."/>
            <person name="Nielsen K.L."/>
        </authorList>
    </citation>
    <scope>NUCLEOTIDE SEQUENCE</scope>
    <source>
        <strain evidence="2">IBT 12815</strain>
    </source>
</reference>
<feature type="compositionally biased region" description="Basic and acidic residues" evidence="1">
    <location>
        <begin position="231"/>
        <end position="244"/>
    </location>
</feature>
<organism evidence="2 3">
    <name type="scientific">Penicillium hordei</name>
    <dbReference type="NCBI Taxonomy" id="40994"/>
    <lineage>
        <taxon>Eukaryota</taxon>
        <taxon>Fungi</taxon>
        <taxon>Dikarya</taxon>
        <taxon>Ascomycota</taxon>
        <taxon>Pezizomycotina</taxon>
        <taxon>Eurotiomycetes</taxon>
        <taxon>Eurotiomycetidae</taxon>
        <taxon>Eurotiales</taxon>
        <taxon>Aspergillaceae</taxon>
        <taxon>Penicillium</taxon>
    </lineage>
</organism>
<sequence>MVSPTLARMTAQVHITGVPMPKNLSESKLLLAALQKFGEVITYRNLKYDTTNTSPNPNRPIVAIFETSDAADRAIAASPIIIPLPTPTSTYSKHQPSISIPFTSTNQPSNSPRSLTLEIQPSRHNHASALKRSPFYSTYNLFKNNPIYEDLISDETGIPLKELADTLSSKKYPIGSGVKFNIQEENRRMGATSLVNMWKEGMGIDIEGQNEGQGSGENPSAIEQAGGGIREPGEGLDEKQSSMV</sequence>
<name>A0AAD6H9D0_9EURO</name>
<feature type="region of interest" description="Disordered" evidence="1">
    <location>
        <begin position="206"/>
        <end position="244"/>
    </location>
</feature>
<comment type="caution">
    <text evidence="2">The sequence shown here is derived from an EMBL/GenBank/DDBJ whole genome shotgun (WGS) entry which is preliminary data.</text>
</comment>
<evidence type="ECO:0000313" key="2">
    <source>
        <dbReference type="EMBL" id="KAJ5617977.1"/>
    </source>
</evidence>
<evidence type="ECO:0000256" key="1">
    <source>
        <dbReference type="SAM" id="MobiDB-lite"/>
    </source>
</evidence>
<reference evidence="2" key="2">
    <citation type="submission" date="2023-01" db="EMBL/GenBank/DDBJ databases">
        <authorList>
            <person name="Petersen C."/>
        </authorList>
    </citation>
    <scope>NUCLEOTIDE SEQUENCE</scope>
    <source>
        <strain evidence="2">IBT 12815</strain>
    </source>
</reference>